<keyword evidence="1" id="KW-0808">Transferase</keyword>
<sequence>MVKLNCPEGLPLFIKAMPICRLRDRIKHRLRPPHHAREMAQRLQAAGLDSASTESCGILRARSQPRPLAYVVTRDVGGVRLDQWLKQVGTEMPRLRLLLHSMGRVFGRLHKAGIHHQDPRCHNFFVHFNHYDQTEPRLSLIDLEGLYPLPIIPRAMLGNRLRSFWQDMDFRLGSPNWLQMPSARRALIDGLAGQVPDLGAWAQEQPSLFTPSPRLN</sequence>
<keyword evidence="1" id="KW-0418">Kinase</keyword>
<evidence type="ECO:0000313" key="1">
    <source>
        <dbReference type="EMBL" id="MEA5445144.1"/>
    </source>
</evidence>
<dbReference type="Proteomes" id="UP001302316">
    <property type="component" value="Unassembled WGS sequence"/>
</dbReference>
<dbReference type="Pfam" id="PF06293">
    <property type="entry name" value="Kdo"/>
    <property type="match status" value="1"/>
</dbReference>
<evidence type="ECO:0000313" key="2">
    <source>
        <dbReference type="Proteomes" id="UP001302316"/>
    </source>
</evidence>
<organism evidence="1 2">
    <name type="scientific">Natronospira elongata</name>
    <dbReference type="NCBI Taxonomy" id="3110268"/>
    <lineage>
        <taxon>Bacteria</taxon>
        <taxon>Pseudomonadati</taxon>
        <taxon>Pseudomonadota</taxon>
        <taxon>Gammaproteobacteria</taxon>
        <taxon>Natronospirales</taxon>
        <taxon>Natronospiraceae</taxon>
        <taxon>Natronospira</taxon>
    </lineage>
</organism>
<reference evidence="1 2" key="1">
    <citation type="submission" date="2023-12" db="EMBL/GenBank/DDBJ databases">
        <title>Whole-genome sequencing of halo(alkali)philic microorganisms from hypersaline lakes.</title>
        <authorList>
            <person name="Sorokin D.Y."/>
            <person name="Merkel A.Y."/>
            <person name="Messina E."/>
            <person name="Yakimov M."/>
        </authorList>
    </citation>
    <scope>NUCLEOTIDE SEQUENCE [LARGE SCALE GENOMIC DNA]</scope>
    <source>
        <strain evidence="1 2">AB-CW1</strain>
    </source>
</reference>
<dbReference type="InterPro" id="IPR011009">
    <property type="entry name" value="Kinase-like_dom_sf"/>
</dbReference>
<dbReference type="RefSeq" id="WP_346050774.1">
    <property type="nucleotide sequence ID" value="NZ_JAYGII010000006.1"/>
</dbReference>
<protein>
    <submittedName>
        <fullName evidence="1">Lipopolysaccharide kinase InaA family protein</fullName>
    </submittedName>
</protein>
<keyword evidence="2" id="KW-1185">Reference proteome</keyword>
<gene>
    <name evidence="1" type="ORF">VCB98_04825</name>
</gene>
<dbReference type="AlphaFoldDB" id="A0AAP6JFF1"/>
<dbReference type="EMBL" id="JAYGII010000006">
    <property type="protein sequence ID" value="MEA5445144.1"/>
    <property type="molecule type" value="Genomic_DNA"/>
</dbReference>
<dbReference type="GO" id="GO:0016301">
    <property type="term" value="F:kinase activity"/>
    <property type="evidence" value="ECO:0007669"/>
    <property type="project" value="UniProtKB-KW"/>
</dbReference>
<name>A0AAP6JFF1_9GAMM</name>
<comment type="caution">
    <text evidence="1">The sequence shown here is derived from an EMBL/GenBank/DDBJ whole genome shotgun (WGS) entry which is preliminary data.</text>
</comment>
<dbReference type="SUPFAM" id="SSF56112">
    <property type="entry name" value="Protein kinase-like (PK-like)"/>
    <property type="match status" value="1"/>
</dbReference>
<proteinExistence type="predicted"/>
<accession>A0AAP6JFF1</accession>